<dbReference type="PIRSF" id="PIRSF004846">
    <property type="entry name" value="ModA"/>
    <property type="match status" value="1"/>
</dbReference>
<dbReference type="Pfam" id="PF13531">
    <property type="entry name" value="SBP_bac_11"/>
    <property type="match status" value="1"/>
</dbReference>
<dbReference type="GO" id="GO:0030288">
    <property type="term" value="C:outer membrane-bounded periplasmic space"/>
    <property type="evidence" value="ECO:0007669"/>
    <property type="project" value="TreeGrafter"/>
</dbReference>
<dbReference type="AlphaFoldDB" id="A0A1R7QEK7"/>
<feature type="binding site" evidence="6">
    <location>
        <position position="66"/>
    </location>
    <ligand>
        <name>molybdate</name>
        <dbReference type="ChEBI" id="CHEBI:36264"/>
    </ligand>
</feature>
<keyword evidence="2 6" id="KW-0500">Molybdenum</keyword>
<dbReference type="InterPro" id="IPR050682">
    <property type="entry name" value="ModA/WtpA"/>
</dbReference>
<dbReference type="FunFam" id="3.40.190.10:FF:000035">
    <property type="entry name" value="Molybdate ABC transporter substrate-binding protein"/>
    <property type="match status" value="1"/>
</dbReference>
<organism evidence="8 9">
    <name type="scientific">Acinetobacter johnsonii</name>
    <dbReference type="NCBI Taxonomy" id="40214"/>
    <lineage>
        <taxon>Bacteria</taxon>
        <taxon>Pseudomonadati</taxon>
        <taxon>Pseudomonadota</taxon>
        <taxon>Gammaproteobacteria</taxon>
        <taxon>Moraxellales</taxon>
        <taxon>Moraxellaceae</taxon>
        <taxon>Acinetobacter</taxon>
    </lineage>
</organism>
<evidence type="ECO:0000256" key="7">
    <source>
        <dbReference type="SAM" id="SignalP"/>
    </source>
</evidence>
<accession>A0A1R7QEK7</accession>
<feature type="binding site" evidence="6">
    <location>
        <position position="177"/>
    </location>
    <ligand>
        <name>molybdate</name>
        <dbReference type="ChEBI" id="CHEBI:36264"/>
    </ligand>
</feature>
<dbReference type="CDD" id="cd13536">
    <property type="entry name" value="PBP2_EcModA"/>
    <property type="match status" value="1"/>
</dbReference>
<dbReference type="Gene3D" id="3.40.190.10">
    <property type="entry name" value="Periplasmic binding protein-like II"/>
    <property type="match status" value="2"/>
</dbReference>
<dbReference type="Proteomes" id="UP000196240">
    <property type="component" value="Unassembled WGS sequence"/>
</dbReference>
<evidence type="ECO:0000256" key="5">
    <source>
        <dbReference type="ARBA" id="ARBA00062515"/>
    </source>
</evidence>
<dbReference type="GO" id="GO:0015689">
    <property type="term" value="P:molybdate ion transport"/>
    <property type="evidence" value="ECO:0007669"/>
    <property type="project" value="InterPro"/>
</dbReference>
<dbReference type="GO" id="GO:1901359">
    <property type="term" value="F:tungstate binding"/>
    <property type="evidence" value="ECO:0007669"/>
    <property type="project" value="UniProtKB-ARBA"/>
</dbReference>
<evidence type="ECO:0000256" key="6">
    <source>
        <dbReference type="PIRSR" id="PIRSR004846-1"/>
    </source>
</evidence>
<evidence type="ECO:0000256" key="1">
    <source>
        <dbReference type="ARBA" id="ARBA00009175"/>
    </source>
</evidence>
<dbReference type="GO" id="GO:0046872">
    <property type="term" value="F:metal ion binding"/>
    <property type="evidence" value="ECO:0007669"/>
    <property type="project" value="UniProtKB-KW"/>
</dbReference>
<evidence type="ECO:0000313" key="8">
    <source>
        <dbReference type="EMBL" id="SJX22718.1"/>
    </source>
</evidence>
<evidence type="ECO:0000256" key="2">
    <source>
        <dbReference type="ARBA" id="ARBA00022505"/>
    </source>
</evidence>
<comment type="similarity">
    <text evidence="1">Belongs to the bacterial solute-binding protein ModA family.</text>
</comment>
<evidence type="ECO:0000256" key="4">
    <source>
        <dbReference type="ARBA" id="ARBA00022729"/>
    </source>
</evidence>
<keyword evidence="4 7" id="KW-0732">Signal</keyword>
<protein>
    <submittedName>
        <fullName evidence="8">Molybdate-binding periplasmic protein</fullName>
    </submittedName>
</protein>
<dbReference type="EMBL" id="FUUY01000007">
    <property type="protein sequence ID" value="SJX22718.1"/>
    <property type="molecule type" value="Genomic_DNA"/>
</dbReference>
<name>A0A1R7QEK7_ACIJO</name>
<feature type="chain" id="PRO_5013045861" evidence="7">
    <location>
        <begin position="29"/>
        <end position="260"/>
    </location>
</feature>
<dbReference type="NCBIfam" id="TIGR01256">
    <property type="entry name" value="modA"/>
    <property type="match status" value="1"/>
</dbReference>
<dbReference type="PANTHER" id="PTHR30632">
    <property type="entry name" value="MOLYBDATE-BINDING PERIPLASMIC PROTEIN"/>
    <property type="match status" value="1"/>
</dbReference>
<dbReference type="InterPro" id="IPR005950">
    <property type="entry name" value="ModA"/>
</dbReference>
<feature type="signal peptide" evidence="7">
    <location>
        <begin position="1"/>
        <end position="28"/>
    </location>
</feature>
<dbReference type="SUPFAM" id="SSF53850">
    <property type="entry name" value="Periplasmic binding protein-like II"/>
    <property type="match status" value="1"/>
</dbReference>
<dbReference type="GO" id="GO:0030973">
    <property type="term" value="F:molybdate ion binding"/>
    <property type="evidence" value="ECO:0007669"/>
    <property type="project" value="TreeGrafter"/>
</dbReference>
<gene>
    <name evidence="8" type="primary">modA</name>
    <name evidence="8" type="ORF">ACNJC6_02371</name>
</gene>
<feature type="binding site" evidence="6">
    <location>
        <position position="195"/>
    </location>
    <ligand>
        <name>molybdate</name>
        <dbReference type="ChEBI" id="CHEBI:36264"/>
    </ligand>
</feature>
<proteinExistence type="inferred from homology"/>
<reference evidence="8 9" key="1">
    <citation type="submission" date="2017-02" db="EMBL/GenBank/DDBJ databases">
        <authorList>
            <person name="Peterson S.W."/>
        </authorList>
    </citation>
    <scope>NUCLEOTIDE SEQUENCE [LARGE SCALE GENOMIC DNA]</scope>
    <source>
        <strain evidence="8">C6</strain>
    </source>
</reference>
<dbReference type="NCBIfam" id="NF007958">
    <property type="entry name" value="PRK10677.1"/>
    <property type="match status" value="1"/>
</dbReference>
<keyword evidence="3 6" id="KW-0479">Metal-binding</keyword>
<comment type="subunit">
    <text evidence="5">The complex is composed of two ATP-binding proteins (ModC), two transmembrane proteins (ModB) and a solute-binding protein (ModA).</text>
</comment>
<sequence length="260" mass="28412" precursor="true">MVPLNFKNKYMQYAMLCCGLTLAAQVHAEQAITVYAAASLTNAIADVDAMFEQQKRVRVKTSYAGSSTLAKQIEAGAPADVFISADEQWMNYLQNKKLIVPNKRVNLLGNRLVLISPKAKPVKIKMDKSFDPSTAFQGKLCTGDTKSVPVGKYGKQALTALGWWSKLEPRLVETEDVRAALNFVARGECQLGIVYATDAAISKDVTVVGVFPISSHTPIVYPLGLVKNNPDALAFYQFVQSKQAHAVFKKYGFTVLSAAK</sequence>
<feature type="binding site" evidence="6">
    <location>
        <position position="39"/>
    </location>
    <ligand>
        <name>molybdate</name>
        <dbReference type="ChEBI" id="CHEBI:36264"/>
    </ligand>
</feature>
<evidence type="ECO:0000313" key="9">
    <source>
        <dbReference type="Proteomes" id="UP000196240"/>
    </source>
</evidence>
<dbReference type="PANTHER" id="PTHR30632:SF17">
    <property type="entry name" value="MOLYBDATE-BINDING PROTEIN MODA"/>
    <property type="match status" value="1"/>
</dbReference>
<evidence type="ECO:0000256" key="3">
    <source>
        <dbReference type="ARBA" id="ARBA00022723"/>
    </source>
</evidence>